<dbReference type="InterPro" id="IPR050194">
    <property type="entry name" value="Glycosyltransferase_grp1"/>
</dbReference>
<evidence type="ECO:0000313" key="2">
    <source>
        <dbReference type="EMBL" id="KRK33874.1"/>
    </source>
</evidence>
<accession>A0A0R1GR13</accession>
<proteinExistence type="predicted"/>
<dbReference type="PANTHER" id="PTHR45947">
    <property type="entry name" value="SULFOQUINOVOSYL TRANSFERASE SQD2"/>
    <property type="match status" value="1"/>
</dbReference>
<dbReference type="PANTHER" id="PTHR45947:SF3">
    <property type="entry name" value="SULFOQUINOVOSYL TRANSFERASE SQD2"/>
    <property type="match status" value="1"/>
</dbReference>
<organism evidence="2 3">
    <name type="scientific">Levilactobacillus parabrevis ATCC 53295</name>
    <dbReference type="NCBI Taxonomy" id="1267003"/>
    <lineage>
        <taxon>Bacteria</taxon>
        <taxon>Bacillati</taxon>
        <taxon>Bacillota</taxon>
        <taxon>Bacilli</taxon>
        <taxon>Lactobacillales</taxon>
        <taxon>Lactobacillaceae</taxon>
        <taxon>Levilactobacillus</taxon>
    </lineage>
</organism>
<name>A0A0R1GR13_9LACO</name>
<keyword evidence="3" id="KW-1185">Reference proteome</keyword>
<protein>
    <submittedName>
        <fullName evidence="2">Glycosyltransferase</fullName>
    </submittedName>
</protein>
<gene>
    <name evidence="2" type="ORF">FD07_GL001900</name>
</gene>
<sequence length="368" mass="41419">MVYTLTSGGIEKYSVNLLKHIDKQKFSLDFITKIDRKEFFDDQVASLGGKKIPLSSEKSSGVREMFELFWNAYKTARRGYDLAYFNLSTPAAVFKYPLICKLAGIHKIVIHSHNASEDGAGIGHSVVNYLGRAVINRISSERFACSDKAAQWMFGGKVAEQGQYTLIQNGIETVKYTYNKEKREKIRKELNIGRDHLVLGHVGRFAEQKNHEFLIAIMKEISKIDTKAVLLLIGVGEKFGSIQSLVHEYGLNDRVRFMGETDRVADLMQAMDVFVLPSHFEGLPVVAIEAQASGLKCVLSSNISLEADVTGNVSFLDLNLGPKKWANFIDEVRGYQRQDTSKAICDAQYDIRETTRLVEKKLTEVSRF</sequence>
<dbReference type="EMBL" id="AZCZ01000054">
    <property type="protein sequence ID" value="KRK33874.1"/>
    <property type="molecule type" value="Genomic_DNA"/>
</dbReference>
<dbReference type="InterPro" id="IPR001296">
    <property type="entry name" value="Glyco_trans_1"/>
</dbReference>
<comment type="caution">
    <text evidence="2">The sequence shown here is derived from an EMBL/GenBank/DDBJ whole genome shotgun (WGS) entry which is preliminary data.</text>
</comment>
<dbReference type="Pfam" id="PF00534">
    <property type="entry name" value="Glycos_transf_1"/>
    <property type="match status" value="1"/>
</dbReference>
<reference evidence="2 3" key="1">
    <citation type="journal article" date="2015" name="Genome Announc.">
        <title>Expanding the biotechnology potential of lactobacilli through comparative genomics of 213 strains and associated genera.</title>
        <authorList>
            <person name="Sun Z."/>
            <person name="Harris H.M."/>
            <person name="McCann A."/>
            <person name="Guo C."/>
            <person name="Argimon S."/>
            <person name="Zhang W."/>
            <person name="Yang X."/>
            <person name="Jeffery I.B."/>
            <person name="Cooney J.C."/>
            <person name="Kagawa T.F."/>
            <person name="Liu W."/>
            <person name="Song Y."/>
            <person name="Salvetti E."/>
            <person name="Wrobel A."/>
            <person name="Rasinkangas P."/>
            <person name="Parkhill J."/>
            <person name="Rea M.C."/>
            <person name="O'Sullivan O."/>
            <person name="Ritari J."/>
            <person name="Douillard F.P."/>
            <person name="Paul Ross R."/>
            <person name="Yang R."/>
            <person name="Briner A.E."/>
            <person name="Felis G.E."/>
            <person name="de Vos W.M."/>
            <person name="Barrangou R."/>
            <person name="Klaenhammer T.R."/>
            <person name="Caufield P.W."/>
            <person name="Cui Y."/>
            <person name="Zhang H."/>
            <person name="O'Toole P.W."/>
        </authorList>
    </citation>
    <scope>NUCLEOTIDE SEQUENCE [LARGE SCALE GENOMIC DNA]</scope>
    <source>
        <strain evidence="2 3">ATCC 53295</strain>
    </source>
</reference>
<dbReference type="SUPFAM" id="SSF53756">
    <property type="entry name" value="UDP-Glycosyltransferase/glycogen phosphorylase"/>
    <property type="match status" value="1"/>
</dbReference>
<dbReference type="GO" id="GO:0016757">
    <property type="term" value="F:glycosyltransferase activity"/>
    <property type="evidence" value="ECO:0007669"/>
    <property type="project" value="InterPro"/>
</dbReference>
<dbReference type="STRING" id="357278.IV61_GL001615"/>
<dbReference type="Gene3D" id="3.40.50.2000">
    <property type="entry name" value="Glycogen Phosphorylase B"/>
    <property type="match status" value="2"/>
</dbReference>
<feature type="domain" description="Glycosyl transferase family 1" evidence="1">
    <location>
        <begin position="183"/>
        <end position="309"/>
    </location>
</feature>
<dbReference type="AlphaFoldDB" id="A0A0R1GR13"/>
<dbReference type="PATRIC" id="fig|1267003.4.peg.1999"/>
<evidence type="ECO:0000259" key="1">
    <source>
        <dbReference type="Pfam" id="PF00534"/>
    </source>
</evidence>
<keyword evidence="2" id="KW-0808">Transferase</keyword>
<evidence type="ECO:0000313" key="3">
    <source>
        <dbReference type="Proteomes" id="UP000051176"/>
    </source>
</evidence>
<dbReference type="Proteomes" id="UP000051176">
    <property type="component" value="Unassembled WGS sequence"/>
</dbReference>